<dbReference type="PANTHER" id="PTHR43861">
    <property type="entry name" value="TRANS-ACONITATE 2-METHYLTRANSFERASE-RELATED"/>
    <property type="match status" value="1"/>
</dbReference>
<protein>
    <submittedName>
        <fullName evidence="1">Class I SAM-dependent methyltransferase</fullName>
    </submittedName>
</protein>
<dbReference type="SUPFAM" id="SSF53335">
    <property type="entry name" value="S-adenosyl-L-methionine-dependent methyltransferases"/>
    <property type="match status" value="1"/>
</dbReference>
<dbReference type="Proteomes" id="UP000603602">
    <property type="component" value="Unassembled WGS sequence"/>
</dbReference>
<evidence type="ECO:0000313" key="2">
    <source>
        <dbReference type="Proteomes" id="UP000603602"/>
    </source>
</evidence>
<dbReference type="Gene3D" id="3.40.50.150">
    <property type="entry name" value="Vaccinia Virus protein VP39"/>
    <property type="match status" value="1"/>
</dbReference>
<accession>A0ABR9B766</accession>
<dbReference type="Pfam" id="PF13489">
    <property type="entry name" value="Methyltransf_23"/>
    <property type="match status" value="1"/>
</dbReference>
<dbReference type="InterPro" id="IPR029063">
    <property type="entry name" value="SAM-dependent_MTases_sf"/>
</dbReference>
<dbReference type="GO" id="GO:0008168">
    <property type="term" value="F:methyltransferase activity"/>
    <property type="evidence" value="ECO:0007669"/>
    <property type="project" value="UniProtKB-KW"/>
</dbReference>
<gene>
    <name evidence="1" type="ORF">IFO67_02560</name>
</gene>
<evidence type="ECO:0000313" key="1">
    <source>
        <dbReference type="EMBL" id="MBD8501754.1"/>
    </source>
</evidence>
<keyword evidence="1" id="KW-0808">Transferase</keyword>
<organism evidence="1 2">
    <name type="scientific">Thauera sedimentorum</name>
    <dbReference type="NCBI Taxonomy" id="2767595"/>
    <lineage>
        <taxon>Bacteria</taxon>
        <taxon>Pseudomonadati</taxon>
        <taxon>Pseudomonadota</taxon>
        <taxon>Betaproteobacteria</taxon>
        <taxon>Rhodocyclales</taxon>
        <taxon>Zoogloeaceae</taxon>
        <taxon>Thauera</taxon>
    </lineage>
</organism>
<dbReference type="RefSeq" id="WP_187716585.1">
    <property type="nucleotide sequence ID" value="NZ_JACTAH010000001.1"/>
</dbReference>
<dbReference type="PANTHER" id="PTHR43861:SF1">
    <property type="entry name" value="TRANS-ACONITATE 2-METHYLTRANSFERASE"/>
    <property type="match status" value="1"/>
</dbReference>
<dbReference type="CDD" id="cd02440">
    <property type="entry name" value="AdoMet_MTases"/>
    <property type="match status" value="1"/>
</dbReference>
<dbReference type="GO" id="GO:0032259">
    <property type="term" value="P:methylation"/>
    <property type="evidence" value="ECO:0007669"/>
    <property type="project" value="UniProtKB-KW"/>
</dbReference>
<keyword evidence="2" id="KW-1185">Reference proteome</keyword>
<reference evidence="2" key="1">
    <citation type="submission" date="2023-07" db="EMBL/GenBank/DDBJ databases">
        <title>Thauera sp. CAU 1555 isolated from sand of Yaerae Beach.</title>
        <authorList>
            <person name="Kim W."/>
        </authorList>
    </citation>
    <scope>NUCLEOTIDE SEQUENCE [LARGE SCALE GENOMIC DNA]</scope>
    <source>
        <strain evidence="2">CAU 1555</strain>
    </source>
</reference>
<comment type="caution">
    <text evidence="1">The sequence shown here is derived from an EMBL/GenBank/DDBJ whole genome shotgun (WGS) entry which is preliminary data.</text>
</comment>
<dbReference type="EMBL" id="JACYTO010000001">
    <property type="protein sequence ID" value="MBD8501754.1"/>
    <property type="molecule type" value="Genomic_DNA"/>
</dbReference>
<proteinExistence type="predicted"/>
<sequence length="401" mass="45512">MTLPPRLLEIVNRFGRDTDPGIHRLRERLQVWCNGTDQIEFERRWTELVEQALTRPHWIAALFPQACAEFPNLLPLIRSLDNARDLPDQRARGANENLNTWVIEQGDVSLSDGLMGRLLDDLQYGHPHEGPAFLFLSRYYAYLDLLQAYLVADALRPLHERIFAILHLQRNQWPQSYCNGYLYQGWEALGLAGIKPTDARLGAYNITPLLSPSDRVLDVGANSGFLALAVGRHVAHVDAVELNPFLVEIGRSAADFLGQKNVRFTIADIESWRPDTIYDAVFSLANHCTIDGRMSMDFENYVARLFSLIKPGGWLFFESHNVFGPGTGAPGDDGDLDAKFDIIERYFECVDSTMHRSFVPAHDIDKLFVKLRRRPTYLADAVRTFSLAKAITRYRSLPGRP</sequence>
<keyword evidence="1" id="KW-0489">Methyltransferase</keyword>
<name>A0ABR9B766_9RHOO</name>